<keyword evidence="2" id="KW-1185">Reference proteome</keyword>
<reference evidence="2" key="1">
    <citation type="submission" date="2023-07" db="EMBL/GenBank/DDBJ databases">
        <title>Whole genome shotgun sequence of Streptomyces nojiriensis NBRC 13794.</title>
        <authorList>
            <person name="Komaki H."/>
            <person name="Tamura T."/>
        </authorList>
    </citation>
    <scope>NUCLEOTIDE SEQUENCE [LARGE SCALE GENOMIC DNA]</scope>
    <source>
        <strain evidence="2">NBRC 13794</strain>
    </source>
</reference>
<name>A0ABQ3SDI8_9ACTN</name>
<evidence type="ECO:0000313" key="1">
    <source>
        <dbReference type="EMBL" id="GHI66194.1"/>
    </source>
</evidence>
<protein>
    <submittedName>
        <fullName evidence="1">Uncharacterized protein</fullName>
    </submittedName>
</protein>
<sequence length="128" mass="13610">MRRSFPLSLGIDAPDRIERATGHAGLHRANLTGTPLTVMDRERRGSVPVGFDAGLLHAYSLRVPDAAARVRAGFSHVLGSPAGRIGELAAFCEMLQSAARGEYAGIADALMARAQAQTGRRPPVPPQR</sequence>
<evidence type="ECO:0000313" key="2">
    <source>
        <dbReference type="Proteomes" id="UP000613974"/>
    </source>
</evidence>
<dbReference type="Proteomes" id="UP000613974">
    <property type="component" value="Unassembled WGS sequence"/>
</dbReference>
<proteinExistence type="predicted"/>
<dbReference type="RefSeq" id="WP_189747425.1">
    <property type="nucleotide sequence ID" value="NZ_BMRL01000027.1"/>
</dbReference>
<gene>
    <name evidence="1" type="ORF">Snoj_01120</name>
</gene>
<organism evidence="1 2">
    <name type="scientific">Streptomyces nojiriensis</name>
    <dbReference type="NCBI Taxonomy" id="66374"/>
    <lineage>
        <taxon>Bacteria</taxon>
        <taxon>Bacillati</taxon>
        <taxon>Actinomycetota</taxon>
        <taxon>Actinomycetes</taxon>
        <taxon>Kitasatosporales</taxon>
        <taxon>Streptomycetaceae</taxon>
        <taxon>Streptomyces</taxon>
    </lineage>
</organism>
<comment type="caution">
    <text evidence="1">The sequence shown here is derived from an EMBL/GenBank/DDBJ whole genome shotgun (WGS) entry which is preliminary data.</text>
</comment>
<dbReference type="GeneID" id="95587065"/>
<dbReference type="EMBL" id="BNEC01000002">
    <property type="protein sequence ID" value="GHI66194.1"/>
    <property type="molecule type" value="Genomic_DNA"/>
</dbReference>
<accession>A0ABQ3SDI8</accession>